<comment type="caution">
    <text evidence="2">The sequence shown here is derived from an EMBL/GenBank/DDBJ whole genome shotgun (WGS) entry which is preliminary data.</text>
</comment>
<evidence type="ECO:0000313" key="2">
    <source>
        <dbReference type="EMBL" id="MCE8050232.1"/>
    </source>
</evidence>
<reference evidence="2" key="2">
    <citation type="journal article" date="2021" name="Front. Microbiol.">
        <title>Aerobic Denitrification and Heterotrophic Sulfur Oxidation in the Genus Halomonas Revealed by Six Novel Species Characterizations and Genome-Based Analysis.</title>
        <authorList>
            <person name="Wang L."/>
            <person name="Shao Z."/>
        </authorList>
    </citation>
    <scope>NUCLEOTIDE SEQUENCE</scope>
    <source>
        <strain evidence="2">MCCC 1A05776</strain>
    </source>
</reference>
<dbReference type="InterPro" id="IPR021326">
    <property type="entry name" value="DUF2931"/>
</dbReference>
<evidence type="ECO:0000256" key="1">
    <source>
        <dbReference type="SAM" id="SignalP"/>
    </source>
</evidence>
<accession>A0AAW4YPR0</accession>
<keyword evidence="1" id="KW-0732">Signal</keyword>
<reference evidence="2" key="1">
    <citation type="submission" date="2020-05" db="EMBL/GenBank/DDBJ databases">
        <authorList>
            <person name="Wang L."/>
            <person name="Shao Z."/>
        </authorList>
    </citation>
    <scope>NUCLEOTIDE SEQUENCE</scope>
    <source>
        <strain evidence="2">MCCC 1A05776</strain>
    </source>
</reference>
<dbReference type="PROSITE" id="PS51257">
    <property type="entry name" value="PROKAR_LIPOPROTEIN"/>
    <property type="match status" value="1"/>
</dbReference>
<gene>
    <name evidence="2" type="ORF">HOP61_02860</name>
</gene>
<feature type="chain" id="PRO_5043352433" evidence="1">
    <location>
        <begin position="26"/>
        <end position="198"/>
    </location>
</feature>
<name>A0AAW4YPR0_9GAMM</name>
<dbReference type="Proteomes" id="UP001320178">
    <property type="component" value="Unassembled WGS sequence"/>
</dbReference>
<dbReference type="AlphaFoldDB" id="A0AAW4YPR0"/>
<organism evidence="2 3">
    <name type="scientific">Billgrantia desiderata</name>
    <dbReference type="NCBI Taxonomy" id="52021"/>
    <lineage>
        <taxon>Bacteria</taxon>
        <taxon>Pseudomonadati</taxon>
        <taxon>Pseudomonadota</taxon>
        <taxon>Gammaproteobacteria</taxon>
        <taxon>Oceanospirillales</taxon>
        <taxon>Halomonadaceae</taxon>
        <taxon>Billgrantia</taxon>
    </lineage>
</organism>
<dbReference type="Pfam" id="PF11153">
    <property type="entry name" value="DUF2931"/>
    <property type="match status" value="1"/>
</dbReference>
<sequence>MPKWMTRLRPVLLLALLSFTAACEAEPSRYEFTLQTIGGPRGWPVWVEKLTFDHAWGAPVGGLSEGFDRDPPRGNRTAVLGTYLPAPQSIQARWFSYRTQTFFEIDLALPDSDALLQQWYRDYPSSDYRHTLVAGFSGEGEVYVWWRARCRACGGDRSRDFHAPIVESAWAEEVEGNPDWYREHIQEYVNEGVFPSPW</sequence>
<dbReference type="RefSeq" id="WP_234238555.1">
    <property type="nucleotide sequence ID" value="NZ_JABFTS010000001.1"/>
</dbReference>
<feature type="signal peptide" evidence="1">
    <location>
        <begin position="1"/>
        <end position="25"/>
    </location>
</feature>
<evidence type="ECO:0000313" key="3">
    <source>
        <dbReference type="Proteomes" id="UP001320178"/>
    </source>
</evidence>
<protein>
    <submittedName>
        <fullName evidence="2">DUF2931 family protein</fullName>
    </submittedName>
</protein>
<proteinExistence type="predicted"/>
<dbReference type="EMBL" id="JABFTS010000001">
    <property type="protein sequence ID" value="MCE8050232.1"/>
    <property type="molecule type" value="Genomic_DNA"/>
</dbReference>